<gene>
    <name evidence="1" type="ORF">GCM10023147_45770</name>
</gene>
<dbReference type="Proteomes" id="UP001500635">
    <property type="component" value="Unassembled WGS sequence"/>
</dbReference>
<accession>A0ABP8KCU2</accession>
<evidence type="ECO:0000313" key="1">
    <source>
        <dbReference type="EMBL" id="GAA4403846.1"/>
    </source>
</evidence>
<evidence type="ECO:0000313" key="2">
    <source>
        <dbReference type="Proteomes" id="UP001500635"/>
    </source>
</evidence>
<dbReference type="EMBL" id="BAABFR010000113">
    <property type="protein sequence ID" value="GAA4403846.1"/>
    <property type="molecule type" value="Genomic_DNA"/>
</dbReference>
<proteinExistence type="predicted"/>
<sequence>MDMMFDLFVVDEAVPPGDVARAIERLRALYSESPRVGAHQLWRPEVLRVGLQTAPVDLAVVSGQVAQIVAVVPFDREPVTDTRAAVAAWSLAVARLRRIGGLLEQPGRAEPAPVARDVPVGVLVLPPRTDAQRDACAVADQLWGEVDADVVGPGQMHRLVELAERRLVAA</sequence>
<organism evidence="1 2">
    <name type="scientific">Tsukamurella soli</name>
    <dbReference type="NCBI Taxonomy" id="644556"/>
    <lineage>
        <taxon>Bacteria</taxon>
        <taxon>Bacillati</taxon>
        <taxon>Actinomycetota</taxon>
        <taxon>Actinomycetes</taxon>
        <taxon>Mycobacteriales</taxon>
        <taxon>Tsukamurellaceae</taxon>
        <taxon>Tsukamurella</taxon>
    </lineage>
</organism>
<name>A0ABP8KCU2_9ACTN</name>
<protein>
    <submittedName>
        <fullName evidence="1">Uncharacterized protein</fullName>
    </submittedName>
</protein>
<comment type="caution">
    <text evidence="1">The sequence shown here is derived from an EMBL/GenBank/DDBJ whole genome shotgun (WGS) entry which is preliminary data.</text>
</comment>
<keyword evidence="2" id="KW-1185">Reference proteome</keyword>
<reference evidence="2" key="1">
    <citation type="journal article" date="2019" name="Int. J. Syst. Evol. Microbiol.">
        <title>The Global Catalogue of Microorganisms (GCM) 10K type strain sequencing project: providing services to taxonomists for standard genome sequencing and annotation.</title>
        <authorList>
            <consortium name="The Broad Institute Genomics Platform"/>
            <consortium name="The Broad Institute Genome Sequencing Center for Infectious Disease"/>
            <person name="Wu L."/>
            <person name="Ma J."/>
        </authorList>
    </citation>
    <scope>NUCLEOTIDE SEQUENCE [LARGE SCALE GENOMIC DNA]</scope>
    <source>
        <strain evidence="2">JCM 17688</strain>
    </source>
</reference>